<accession>A0A543FEF0</accession>
<keyword evidence="2" id="KW-1185">Reference proteome</keyword>
<sequence length="68" mass="7162">MLARCLLEGDGGEDRGVVGRGGIVGEDHEFVVVVVESVDDGGCSCLLKSCGSAFARLRFSQSFARFHG</sequence>
<evidence type="ECO:0000313" key="1">
    <source>
        <dbReference type="EMBL" id="TQM32141.1"/>
    </source>
</evidence>
<evidence type="ECO:0000313" key="2">
    <source>
        <dbReference type="Proteomes" id="UP000316331"/>
    </source>
</evidence>
<gene>
    <name evidence="1" type="ORF">FB390_3818</name>
</gene>
<reference evidence="1 2" key="1">
    <citation type="submission" date="2019-06" db="EMBL/GenBank/DDBJ databases">
        <title>Sequencing the genomes of 1000 actinobacteria strains.</title>
        <authorList>
            <person name="Klenk H.-P."/>
        </authorList>
    </citation>
    <scope>NUCLEOTIDE SEQUENCE [LARGE SCALE GENOMIC DNA]</scope>
    <source>
        <strain evidence="1 2">DSM 103495</strain>
    </source>
</reference>
<comment type="caution">
    <text evidence="1">The sequence shown here is derived from an EMBL/GenBank/DDBJ whole genome shotgun (WGS) entry which is preliminary data.</text>
</comment>
<organism evidence="1 2">
    <name type="scientific">Nocardia bhagyanarayanae</name>
    <dbReference type="NCBI Taxonomy" id="1215925"/>
    <lineage>
        <taxon>Bacteria</taxon>
        <taxon>Bacillati</taxon>
        <taxon>Actinomycetota</taxon>
        <taxon>Actinomycetes</taxon>
        <taxon>Mycobacteriales</taxon>
        <taxon>Nocardiaceae</taxon>
        <taxon>Nocardia</taxon>
    </lineage>
</organism>
<dbReference type="EMBL" id="VFPG01000001">
    <property type="protein sequence ID" value="TQM32141.1"/>
    <property type="molecule type" value="Genomic_DNA"/>
</dbReference>
<name>A0A543FEF0_9NOCA</name>
<dbReference type="Proteomes" id="UP000316331">
    <property type="component" value="Unassembled WGS sequence"/>
</dbReference>
<protein>
    <submittedName>
        <fullName evidence="1">Uncharacterized protein</fullName>
    </submittedName>
</protein>
<dbReference type="AlphaFoldDB" id="A0A543FEF0"/>
<proteinExistence type="predicted"/>